<dbReference type="AlphaFoldDB" id="X1GAA4"/>
<dbReference type="EMBL" id="BARU01010883">
    <property type="protein sequence ID" value="GAH38489.1"/>
    <property type="molecule type" value="Genomic_DNA"/>
</dbReference>
<organism evidence="1">
    <name type="scientific">marine sediment metagenome</name>
    <dbReference type="NCBI Taxonomy" id="412755"/>
    <lineage>
        <taxon>unclassified sequences</taxon>
        <taxon>metagenomes</taxon>
        <taxon>ecological metagenomes</taxon>
    </lineage>
</organism>
<accession>X1GAA4</accession>
<proteinExistence type="predicted"/>
<feature type="non-terminal residue" evidence="1">
    <location>
        <position position="1"/>
    </location>
</feature>
<sequence>PRSGYTQMLETRAQILGVTTEELQKELDVGKSMGDMAKEKGLTSEEFHQKMLAAKKIHLENLVKAGVLTQEQLETRVGLMEQHYADCDCDENCDCDEDHDKPRWGRMGRF</sequence>
<evidence type="ECO:0000313" key="1">
    <source>
        <dbReference type="EMBL" id="GAH38489.1"/>
    </source>
</evidence>
<gene>
    <name evidence="1" type="ORF">S03H2_20612</name>
</gene>
<evidence type="ECO:0008006" key="2">
    <source>
        <dbReference type="Google" id="ProtNLM"/>
    </source>
</evidence>
<comment type="caution">
    <text evidence="1">The sequence shown here is derived from an EMBL/GenBank/DDBJ whole genome shotgun (WGS) entry which is preliminary data.</text>
</comment>
<protein>
    <recommendedName>
        <fullName evidence="2">SHOCT domain-containing protein</fullName>
    </recommendedName>
</protein>
<name>X1GAA4_9ZZZZ</name>
<reference evidence="1" key="1">
    <citation type="journal article" date="2014" name="Front. Microbiol.">
        <title>High frequency of phylogenetically diverse reductive dehalogenase-homologous genes in deep subseafloor sedimentary metagenomes.</title>
        <authorList>
            <person name="Kawai M."/>
            <person name="Futagami T."/>
            <person name="Toyoda A."/>
            <person name="Takaki Y."/>
            <person name="Nishi S."/>
            <person name="Hori S."/>
            <person name="Arai W."/>
            <person name="Tsubouchi T."/>
            <person name="Morono Y."/>
            <person name="Uchiyama I."/>
            <person name="Ito T."/>
            <person name="Fujiyama A."/>
            <person name="Inagaki F."/>
            <person name="Takami H."/>
        </authorList>
    </citation>
    <scope>NUCLEOTIDE SEQUENCE</scope>
    <source>
        <strain evidence="1">Expedition CK06-06</strain>
    </source>
</reference>